<dbReference type="InterPro" id="IPR011009">
    <property type="entry name" value="Kinase-like_dom_sf"/>
</dbReference>
<dbReference type="GO" id="GO:0005524">
    <property type="term" value="F:ATP binding"/>
    <property type="evidence" value="ECO:0007669"/>
    <property type="project" value="InterPro"/>
</dbReference>
<dbReference type="Proteomes" id="UP000177625">
    <property type="component" value="Unassembled WGS sequence"/>
</dbReference>
<dbReference type="Pfam" id="PF06293">
    <property type="entry name" value="Kdo"/>
    <property type="match status" value="1"/>
</dbReference>
<feature type="domain" description="Protein kinase" evidence="1">
    <location>
        <begin position="191"/>
        <end position="402"/>
    </location>
</feature>
<proteinExistence type="predicted"/>
<protein>
    <recommendedName>
        <fullName evidence="1">Protein kinase domain-containing protein</fullName>
    </recommendedName>
</protein>
<evidence type="ECO:0000313" key="3">
    <source>
        <dbReference type="Proteomes" id="UP000177625"/>
    </source>
</evidence>
<accession>A0A1E1MJE1</accession>
<evidence type="ECO:0000259" key="1">
    <source>
        <dbReference type="PROSITE" id="PS50011"/>
    </source>
</evidence>
<gene>
    <name evidence="2" type="ORF">RSE6_10004</name>
</gene>
<keyword evidence="3" id="KW-1185">Reference proteome</keyword>
<dbReference type="PROSITE" id="PS50011">
    <property type="entry name" value="PROTEIN_KINASE_DOM"/>
    <property type="match status" value="1"/>
</dbReference>
<dbReference type="InterPro" id="IPR000719">
    <property type="entry name" value="Prot_kinase_dom"/>
</dbReference>
<dbReference type="SUPFAM" id="SSF56112">
    <property type="entry name" value="Protein kinase-like (PK-like)"/>
    <property type="match status" value="1"/>
</dbReference>
<dbReference type="GO" id="GO:0004672">
    <property type="term" value="F:protein kinase activity"/>
    <property type="evidence" value="ECO:0007669"/>
    <property type="project" value="InterPro"/>
</dbReference>
<dbReference type="Gene3D" id="1.10.510.10">
    <property type="entry name" value="Transferase(Phosphotransferase) domain 1"/>
    <property type="match status" value="1"/>
</dbReference>
<name>A0A1E1MJE1_RHYSE</name>
<dbReference type="EMBL" id="FJVC01000369">
    <property type="protein sequence ID" value="CZT49199.1"/>
    <property type="molecule type" value="Genomic_DNA"/>
</dbReference>
<dbReference type="AlphaFoldDB" id="A0A1E1MJE1"/>
<sequence length="402" mass="46072">MQTLHLENFIYYAGDDFEKDKNIRIFLRCFGACFEIQYLSDNLSTSPSLLRQYEKSLHIVRASWDSAQTADKAIEEIKLLKTPFEALMTELAPVSYPSVFTLWDFLYVAPLILEARADPEDTVIRPRLKGILPRQALVPPGEALYGGDWPQSIKSFTSRQISLVPTSTDSKYHPYLRGPAKVLVSDGTICHFKADSFKPGLVRRVIRGEGKPWTYQQIDTAIKAKLLCPDIRICRLVGVVIDKGCDVLSHYVRVSKEEIMKWYEKIDPEWVESEEIPDSERIVGILLTYIDNKGTLYQLAPSSNYSNEQRNRWAAELEDLVKELHAAGLVWGDAKPDNVLVDRMNRLWLIDFEGSYTEGWVDKDNMETQHGDLQAVKRTQEWLLKWSEQTPGRVVRQVMAPT</sequence>
<organism evidence="2 3">
    <name type="scientific">Rhynchosporium secalis</name>
    <name type="common">Barley scald fungus</name>
    <dbReference type="NCBI Taxonomy" id="38038"/>
    <lineage>
        <taxon>Eukaryota</taxon>
        <taxon>Fungi</taxon>
        <taxon>Dikarya</taxon>
        <taxon>Ascomycota</taxon>
        <taxon>Pezizomycotina</taxon>
        <taxon>Leotiomycetes</taxon>
        <taxon>Helotiales</taxon>
        <taxon>Ploettnerulaceae</taxon>
        <taxon>Rhynchosporium</taxon>
    </lineage>
</organism>
<reference evidence="3" key="1">
    <citation type="submission" date="2016-03" db="EMBL/GenBank/DDBJ databases">
        <authorList>
            <person name="Guldener U."/>
        </authorList>
    </citation>
    <scope>NUCLEOTIDE SEQUENCE [LARGE SCALE GENOMIC DNA]</scope>
</reference>
<evidence type="ECO:0000313" key="2">
    <source>
        <dbReference type="EMBL" id="CZT49199.1"/>
    </source>
</evidence>